<feature type="transmembrane region" description="Helical" evidence="1">
    <location>
        <begin position="12"/>
        <end position="33"/>
    </location>
</feature>
<dbReference type="AlphaFoldDB" id="A0A840ADN3"/>
<name>A0A840ADN3_9PROT</name>
<evidence type="ECO:0000256" key="1">
    <source>
        <dbReference type="SAM" id="Phobius"/>
    </source>
</evidence>
<keyword evidence="1" id="KW-0472">Membrane</keyword>
<sequence length="39" mass="4168">MTRDAERKRFKPLGAAIGLSCPLAALGGTLGTMHSYGYR</sequence>
<keyword evidence="3" id="KW-1185">Reference proteome</keyword>
<evidence type="ECO:0000313" key="2">
    <source>
        <dbReference type="EMBL" id="MBB3898656.1"/>
    </source>
</evidence>
<keyword evidence="1" id="KW-0812">Transmembrane</keyword>
<comment type="caution">
    <text evidence="2">The sequence shown here is derived from an EMBL/GenBank/DDBJ whole genome shotgun (WGS) entry which is preliminary data.</text>
</comment>
<dbReference type="Proteomes" id="UP000553193">
    <property type="component" value="Unassembled WGS sequence"/>
</dbReference>
<dbReference type="EMBL" id="JACIDJ010000003">
    <property type="protein sequence ID" value="MBB3898656.1"/>
    <property type="molecule type" value="Genomic_DNA"/>
</dbReference>
<evidence type="ECO:0000313" key="3">
    <source>
        <dbReference type="Proteomes" id="UP000553193"/>
    </source>
</evidence>
<protein>
    <submittedName>
        <fullName evidence="2">Uncharacterized protein</fullName>
    </submittedName>
</protein>
<reference evidence="2 3" key="1">
    <citation type="submission" date="2020-08" db="EMBL/GenBank/DDBJ databases">
        <title>Genomic Encyclopedia of Type Strains, Phase IV (KMG-IV): sequencing the most valuable type-strain genomes for metagenomic binning, comparative biology and taxonomic classification.</title>
        <authorList>
            <person name="Goeker M."/>
        </authorList>
    </citation>
    <scope>NUCLEOTIDE SEQUENCE [LARGE SCALE GENOMIC DNA]</scope>
    <source>
        <strain evidence="2 3">DSM 19979</strain>
    </source>
</reference>
<organism evidence="2 3">
    <name type="scientific">Roseococcus suduntuyensis</name>
    <dbReference type="NCBI Taxonomy" id="455361"/>
    <lineage>
        <taxon>Bacteria</taxon>
        <taxon>Pseudomonadati</taxon>
        <taxon>Pseudomonadota</taxon>
        <taxon>Alphaproteobacteria</taxon>
        <taxon>Acetobacterales</taxon>
        <taxon>Roseomonadaceae</taxon>
        <taxon>Roseococcus</taxon>
    </lineage>
</organism>
<proteinExistence type="predicted"/>
<gene>
    <name evidence="2" type="ORF">GGQ83_002099</name>
</gene>
<accession>A0A840ADN3</accession>
<keyword evidence="1" id="KW-1133">Transmembrane helix</keyword>